<dbReference type="InterPro" id="IPR004713">
    <property type="entry name" value="CaH_exchang"/>
</dbReference>
<keyword evidence="2" id="KW-0813">Transport</keyword>
<evidence type="ECO:0000313" key="13">
    <source>
        <dbReference type="Proteomes" id="UP000054558"/>
    </source>
</evidence>
<keyword evidence="5" id="KW-0106">Calcium</keyword>
<dbReference type="GO" id="GO:0070588">
    <property type="term" value="P:calcium ion transmembrane transport"/>
    <property type="evidence" value="ECO:0000318"/>
    <property type="project" value="GO_Central"/>
</dbReference>
<evidence type="ECO:0000256" key="8">
    <source>
        <dbReference type="ARBA" id="ARBA00023136"/>
    </source>
</evidence>
<protein>
    <submittedName>
        <fullName evidence="12">Calcium-binding EF-hand family protein</fullName>
    </submittedName>
</protein>
<evidence type="ECO:0000313" key="12">
    <source>
        <dbReference type="EMBL" id="GAQ81729.1"/>
    </source>
</evidence>
<dbReference type="InterPro" id="IPR044880">
    <property type="entry name" value="NCX_ion-bd_dom_sf"/>
</dbReference>
<evidence type="ECO:0000256" key="4">
    <source>
        <dbReference type="ARBA" id="ARBA00022692"/>
    </source>
</evidence>
<dbReference type="PANTHER" id="PTHR31503">
    <property type="entry name" value="VACUOLAR CALCIUM ION TRANSPORTER"/>
    <property type="match status" value="1"/>
</dbReference>
<feature type="transmembrane region" description="Helical" evidence="10">
    <location>
        <begin position="496"/>
        <end position="516"/>
    </location>
</feature>
<dbReference type="GO" id="GO:0005509">
    <property type="term" value="F:calcium ion binding"/>
    <property type="evidence" value="ECO:0007669"/>
    <property type="project" value="InterPro"/>
</dbReference>
<evidence type="ECO:0000256" key="9">
    <source>
        <dbReference type="SAM" id="MobiDB-lite"/>
    </source>
</evidence>
<dbReference type="InterPro" id="IPR002048">
    <property type="entry name" value="EF_hand_dom"/>
</dbReference>
<dbReference type="Gene3D" id="1.10.238.10">
    <property type="entry name" value="EF-hand"/>
    <property type="match status" value="1"/>
</dbReference>
<feature type="transmembrane region" description="Helical" evidence="10">
    <location>
        <begin position="58"/>
        <end position="81"/>
    </location>
</feature>
<keyword evidence="4 10" id="KW-0812">Transmembrane</keyword>
<dbReference type="InterPro" id="IPR004837">
    <property type="entry name" value="NaCa_Exmemb"/>
</dbReference>
<dbReference type="GO" id="GO:0012505">
    <property type="term" value="C:endomembrane system"/>
    <property type="evidence" value="ECO:0007669"/>
    <property type="project" value="UniProtKB-SubCell"/>
</dbReference>
<organism evidence="12 13">
    <name type="scientific">Klebsormidium nitens</name>
    <name type="common">Green alga</name>
    <name type="synonym">Ulothrix nitens</name>
    <dbReference type="NCBI Taxonomy" id="105231"/>
    <lineage>
        <taxon>Eukaryota</taxon>
        <taxon>Viridiplantae</taxon>
        <taxon>Streptophyta</taxon>
        <taxon>Klebsormidiophyceae</taxon>
        <taxon>Klebsormidiales</taxon>
        <taxon>Klebsormidiaceae</taxon>
        <taxon>Klebsormidium</taxon>
    </lineage>
</organism>
<keyword evidence="13" id="KW-1185">Reference proteome</keyword>
<evidence type="ECO:0000256" key="6">
    <source>
        <dbReference type="ARBA" id="ARBA00022989"/>
    </source>
</evidence>
<dbReference type="SMART" id="SM00054">
    <property type="entry name" value="EFh"/>
    <property type="match status" value="2"/>
</dbReference>
<dbReference type="Pfam" id="PF13499">
    <property type="entry name" value="EF-hand_7"/>
    <property type="match status" value="1"/>
</dbReference>
<evidence type="ECO:0000259" key="11">
    <source>
        <dbReference type="PROSITE" id="PS50222"/>
    </source>
</evidence>
<dbReference type="AlphaFoldDB" id="A0A1Y1HX40"/>
<gene>
    <name evidence="12" type="ORF">KFL_000890180</name>
</gene>
<feature type="compositionally biased region" description="Acidic residues" evidence="9">
    <location>
        <begin position="346"/>
        <end position="356"/>
    </location>
</feature>
<dbReference type="CDD" id="cd00051">
    <property type="entry name" value="EFh"/>
    <property type="match status" value="1"/>
</dbReference>
<proteinExistence type="predicted"/>
<feature type="transmembrane region" description="Helical" evidence="10">
    <location>
        <begin position="180"/>
        <end position="202"/>
    </location>
</feature>
<dbReference type="PROSITE" id="PS50222">
    <property type="entry name" value="EF_HAND_2"/>
    <property type="match status" value="2"/>
</dbReference>
<dbReference type="InterPro" id="IPR011992">
    <property type="entry name" value="EF-hand-dom_pair"/>
</dbReference>
<dbReference type="Proteomes" id="UP000054558">
    <property type="component" value="Unassembled WGS sequence"/>
</dbReference>
<dbReference type="GO" id="GO:0015369">
    <property type="term" value="F:calcium:proton antiporter activity"/>
    <property type="evidence" value="ECO:0000318"/>
    <property type="project" value="GO_Central"/>
</dbReference>
<feature type="transmembrane region" description="Helical" evidence="10">
    <location>
        <begin position="154"/>
        <end position="174"/>
    </location>
</feature>
<keyword evidence="8 10" id="KW-0472">Membrane</keyword>
<feature type="region of interest" description="Disordered" evidence="9">
    <location>
        <begin position="341"/>
        <end position="362"/>
    </location>
</feature>
<dbReference type="GO" id="GO:0005774">
    <property type="term" value="C:vacuolar membrane"/>
    <property type="evidence" value="ECO:0007669"/>
    <property type="project" value="UniProtKB-ARBA"/>
</dbReference>
<keyword evidence="6 10" id="KW-1133">Transmembrane helix</keyword>
<feature type="domain" description="EF-hand" evidence="11">
    <location>
        <begin position="286"/>
        <end position="321"/>
    </location>
</feature>
<dbReference type="GO" id="GO:0006874">
    <property type="term" value="P:intracellular calcium ion homeostasis"/>
    <property type="evidence" value="ECO:0000318"/>
    <property type="project" value="GO_Central"/>
</dbReference>
<feature type="transmembrane region" description="Helical" evidence="10">
    <location>
        <begin position="366"/>
        <end position="384"/>
    </location>
</feature>
<reference evidence="12 13" key="1">
    <citation type="journal article" date="2014" name="Nat. Commun.">
        <title>Klebsormidium flaccidum genome reveals primary factors for plant terrestrial adaptation.</title>
        <authorList>
            <person name="Hori K."/>
            <person name="Maruyama F."/>
            <person name="Fujisawa T."/>
            <person name="Togashi T."/>
            <person name="Yamamoto N."/>
            <person name="Seo M."/>
            <person name="Sato S."/>
            <person name="Yamada T."/>
            <person name="Mori H."/>
            <person name="Tajima N."/>
            <person name="Moriyama T."/>
            <person name="Ikeuchi M."/>
            <person name="Watanabe M."/>
            <person name="Wada H."/>
            <person name="Kobayashi K."/>
            <person name="Saito M."/>
            <person name="Masuda T."/>
            <person name="Sasaki-Sekimoto Y."/>
            <person name="Mashiguchi K."/>
            <person name="Awai K."/>
            <person name="Shimojima M."/>
            <person name="Masuda S."/>
            <person name="Iwai M."/>
            <person name="Nobusawa T."/>
            <person name="Narise T."/>
            <person name="Kondo S."/>
            <person name="Saito H."/>
            <person name="Sato R."/>
            <person name="Murakawa M."/>
            <person name="Ihara Y."/>
            <person name="Oshima-Yamada Y."/>
            <person name="Ohtaka K."/>
            <person name="Satoh M."/>
            <person name="Sonobe K."/>
            <person name="Ishii M."/>
            <person name="Ohtani R."/>
            <person name="Kanamori-Sato M."/>
            <person name="Honoki R."/>
            <person name="Miyazaki D."/>
            <person name="Mochizuki H."/>
            <person name="Umetsu J."/>
            <person name="Higashi K."/>
            <person name="Shibata D."/>
            <person name="Kamiya Y."/>
            <person name="Sato N."/>
            <person name="Nakamura Y."/>
            <person name="Tabata S."/>
            <person name="Ida S."/>
            <person name="Kurokawa K."/>
            <person name="Ohta H."/>
        </authorList>
    </citation>
    <scope>NUCLEOTIDE SEQUENCE [LARGE SCALE GENOMIC DNA]</scope>
    <source>
        <strain evidence="12 13">NIES-2285</strain>
    </source>
</reference>
<dbReference type="Pfam" id="PF01699">
    <property type="entry name" value="Na_Ca_ex"/>
    <property type="match status" value="2"/>
</dbReference>
<evidence type="ECO:0000256" key="10">
    <source>
        <dbReference type="SAM" id="Phobius"/>
    </source>
</evidence>
<dbReference type="PANTHER" id="PTHR31503:SF36">
    <property type="entry name" value="SODIUM_CALCIUM EXCHANGER MEMBRANE REGION DOMAIN-CONTAINING PROTEIN"/>
    <property type="match status" value="1"/>
</dbReference>
<feature type="transmembrane region" description="Helical" evidence="10">
    <location>
        <begin position="470"/>
        <end position="489"/>
    </location>
</feature>
<evidence type="ECO:0000256" key="2">
    <source>
        <dbReference type="ARBA" id="ARBA00022448"/>
    </source>
</evidence>
<accession>A0A1Y1HX40</accession>
<name>A0A1Y1HX40_KLENI</name>
<feature type="transmembrane region" description="Helical" evidence="10">
    <location>
        <begin position="439"/>
        <end position="464"/>
    </location>
</feature>
<keyword evidence="3" id="KW-0050">Antiport</keyword>
<feature type="transmembrane region" description="Helical" evidence="10">
    <location>
        <begin position="93"/>
        <end position="117"/>
    </location>
</feature>
<feature type="domain" description="EF-hand" evidence="11">
    <location>
        <begin position="245"/>
        <end position="280"/>
    </location>
</feature>
<evidence type="ECO:0000256" key="7">
    <source>
        <dbReference type="ARBA" id="ARBA00023065"/>
    </source>
</evidence>
<dbReference type="SUPFAM" id="SSF47473">
    <property type="entry name" value="EF-hand"/>
    <property type="match status" value="1"/>
</dbReference>
<dbReference type="InterPro" id="IPR018247">
    <property type="entry name" value="EF_Hand_1_Ca_BS"/>
</dbReference>
<comment type="subcellular location">
    <subcellularLocation>
        <location evidence="1">Endomembrane system</location>
        <topology evidence="1">Multi-pass membrane protein</topology>
    </subcellularLocation>
</comment>
<feature type="transmembrane region" description="Helical" evidence="10">
    <location>
        <begin position="12"/>
        <end position="37"/>
    </location>
</feature>
<dbReference type="OrthoDB" id="26525at2759"/>
<evidence type="ECO:0000256" key="5">
    <source>
        <dbReference type="ARBA" id="ARBA00022837"/>
    </source>
</evidence>
<dbReference type="PROSITE" id="PS00018">
    <property type="entry name" value="EF_HAND_1"/>
    <property type="match status" value="2"/>
</dbReference>
<sequence length="523" mass="56019">MFSAGGGGCEEAYGFLPCSNSLAGSVSLIVAYGYILLQGANLISDGSELLLEVLNPGLIGGLLLPILGALPDCAIILMSGIGGTVEEAQEQVAVGVGTLAGSTIMLCTIAWGGSLIAGRCDIGENGLAINRKLTKGWSLTETGVSTDVETPRNAIIMLGTVFLYLVVQVPAVFGHNRDPIVDLVGLVLATLTLAAYCVYQVLVPELQKRRIRFARQNFLRRYAVGHVHKLAGSTGKDLYDANGNINPLVLKDIFRIIDRNGDGEIDADEIKAMVTGMSLSAKNYQVEESDVDYWMNQFDEDKGGSIGEEEFVKGMSRWASAVTPNRTTSQADLDLEQALLPNGAGADDDDDDDSDEQKEPPSKQAIALKATMLLVLGTALIGVFSDPLVDSITIFSRESSIPPFFVSFVVTPFASNASELVSSLLIASKKQSKKISLTFAQVYGAVTMNNSLALGVFLALVFFRGLMWDFSSEVTVIMVTVLSLGIMGSQARTLKLWHAFVMLAFYPLSIGLVAFLDYGLGWH</sequence>
<keyword evidence="7" id="KW-0406">Ion transport</keyword>
<evidence type="ECO:0000256" key="3">
    <source>
        <dbReference type="ARBA" id="ARBA00022449"/>
    </source>
</evidence>
<evidence type="ECO:0000256" key="1">
    <source>
        <dbReference type="ARBA" id="ARBA00004127"/>
    </source>
</evidence>
<dbReference type="EMBL" id="DF237038">
    <property type="protein sequence ID" value="GAQ81729.1"/>
    <property type="molecule type" value="Genomic_DNA"/>
</dbReference>
<dbReference type="OMA" id="WIHEAKR"/>
<feature type="transmembrane region" description="Helical" evidence="10">
    <location>
        <begin position="404"/>
        <end position="427"/>
    </location>
</feature>
<dbReference type="Gene3D" id="1.20.1420.30">
    <property type="entry name" value="NCX, central ion-binding region"/>
    <property type="match status" value="1"/>
</dbReference>